<evidence type="ECO:0000313" key="2">
    <source>
        <dbReference type="EMBL" id="KAK6363177.1"/>
    </source>
</evidence>
<name>A0AAV9VMF6_9PEZI</name>
<dbReference type="Gene3D" id="3.30.160.60">
    <property type="entry name" value="Classic Zinc Finger"/>
    <property type="match status" value="1"/>
</dbReference>
<dbReference type="InterPro" id="IPR036236">
    <property type="entry name" value="Znf_C2H2_sf"/>
</dbReference>
<organism evidence="2 3">
    <name type="scientific">Orbilia blumenaviensis</name>
    <dbReference type="NCBI Taxonomy" id="1796055"/>
    <lineage>
        <taxon>Eukaryota</taxon>
        <taxon>Fungi</taxon>
        <taxon>Dikarya</taxon>
        <taxon>Ascomycota</taxon>
        <taxon>Pezizomycotina</taxon>
        <taxon>Orbiliomycetes</taxon>
        <taxon>Orbiliales</taxon>
        <taxon>Orbiliaceae</taxon>
        <taxon>Orbilia</taxon>
    </lineage>
</organism>
<comment type="caution">
    <text evidence="2">The sequence shown here is derived from an EMBL/GenBank/DDBJ whole genome shotgun (WGS) entry which is preliminary data.</text>
</comment>
<proteinExistence type="predicted"/>
<dbReference type="PROSITE" id="PS00028">
    <property type="entry name" value="ZINC_FINGER_C2H2_1"/>
    <property type="match status" value="1"/>
</dbReference>
<reference evidence="2 3" key="1">
    <citation type="submission" date="2019-10" db="EMBL/GenBank/DDBJ databases">
        <authorList>
            <person name="Palmer J.M."/>
        </authorList>
    </citation>
    <scope>NUCLEOTIDE SEQUENCE [LARGE SCALE GENOMIC DNA]</scope>
    <source>
        <strain evidence="2 3">TWF730</strain>
    </source>
</reference>
<dbReference type="EMBL" id="JAVHNS010000001">
    <property type="protein sequence ID" value="KAK6363177.1"/>
    <property type="molecule type" value="Genomic_DNA"/>
</dbReference>
<dbReference type="PANTHER" id="PTHR46095:SF1">
    <property type="entry name" value="ZINC FINGER PROTEIN 593"/>
    <property type="match status" value="1"/>
</dbReference>
<sequence>MGPQRLRKTRNRTRDLDQISTDLLHPRRLEQHLSTLPLEDLPALGQLYCAPCARFLESQHALSHHQRSKTHKKRLKLLREPAYSHEEANAAIGQGIDNGSSVSSLRVNPEEVISRVSRDRILALKKTTAAATAESMSLGSEMDVEADHQLLQQHQEVPQLVEQQLYPDDDADL</sequence>
<dbReference type="PANTHER" id="PTHR46095">
    <property type="entry name" value="ZINC FINGER PROTEIN 593"/>
    <property type="match status" value="1"/>
</dbReference>
<accession>A0AAV9VMF6</accession>
<dbReference type="Proteomes" id="UP001373714">
    <property type="component" value="Unassembled WGS sequence"/>
</dbReference>
<dbReference type="AlphaFoldDB" id="A0AAV9VMF6"/>
<dbReference type="SUPFAM" id="SSF57667">
    <property type="entry name" value="beta-beta-alpha zinc fingers"/>
    <property type="match status" value="1"/>
</dbReference>
<keyword evidence="3" id="KW-1185">Reference proteome</keyword>
<protein>
    <submittedName>
        <fullName evidence="2">Bud site selection protein 20</fullName>
    </submittedName>
</protein>
<gene>
    <name evidence="2" type="primary">BUD20</name>
    <name evidence="2" type="ORF">TWF730_000622</name>
</gene>
<feature type="domain" description="C2H2-type" evidence="1">
    <location>
        <begin position="49"/>
        <end position="71"/>
    </location>
</feature>
<dbReference type="InterPro" id="IPR051879">
    <property type="entry name" value="C2H2-ZF_Maturation_Protein"/>
</dbReference>
<evidence type="ECO:0000313" key="3">
    <source>
        <dbReference type="Proteomes" id="UP001373714"/>
    </source>
</evidence>
<dbReference type="InterPro" id="IPR013087">
    <property type="entry name" value="Znf_C2H2_type"/>
</dbReference>
<evidence type="ECO:0000259" key="1">
    <source>
        <dbReference type="PROSITE" id="PS00028"/>
    </source>
</evidence>